<dbReference type="InterPro" id="IPR046470">
    <property type="entry name" value="SAM_HAT_C"/>
</dbReference>
<dbReference type="AlphaFoldDB" id="A0A285NZU4"/>
<sequence length="259" mass="29236">MGIIKHSVRPIVGLLTDFGTKDGFVGAMKGVMLSINPELQLVDISHQVEPFNVLEGALLLKAHYRYFPENTIFVCVVDPGVGSQREPLALRCGKYFFVGPHNGIFDLALKDIKENIFAYKIERFTLPRINETFHGRDVFAPVAGHISKGTPLENVGKRIEYKFLLDWEEPKLLGNKVVGKIIYFDKFGNCITNIPCGNYIYGEFRGRKLDVVSYFLQKKEKEPAFVCGSFGYMELFIPMGNAQALLEVKRGEEVILYTS</sequence>
<organism evidence="5 6">
    <name type="scientific">Hydrogenobacter hydrogenophilus</name>
    <dbReference type="NCBI Taxonomy" id="35835"/>
    <lineage>
        <taxon>Bacteria</taxon>
        <taxon>Pseudomonadati</taxon>
        <taxon>Aquificota</taxon>
        <taxon>Aquificia</taxon>
        <taxon>Aquificales</taxon>
        <taxon>Aquificaceae</taxon>
        <taxon>Hydrogenobacter</taxon>
    </lineage>
</organism>
<dbReference type="InterPro" id="IPR023227">
    <property type="entry name" value="SAM_OH_AdoTrfase_C_sf"/>
</dbReference>
<evidence type="ECO:0000259" key="4">
    <source>
        <dbReference type="Pfam" id="PF20257"/>
    </source>
</evidence>
<dbReference type="EMBL" id="OBEN01000002">
    <property type="protein sequence ID" value="SNZ13151.1"/>
    <property type="molecule type" value="Genomic_DNA"/>
</dbReference>
<evidence type="ECO:0000256" key="1">
    <source>
        <dbReference type="ARBA" id="ARBA00022691"/>
    </source>
</evidence>
<dbReference type="SUPFAM" id="SSF102522">
    <property type="entry name" value="Bacterial fluorinating enzyme, N-terminal domain"/>
    <property type="match status" value="1"/>
</dbReference>
<feature type="domain" description="S-adenosyl-l-methionine hydroxide adenosyltransferase C-terminal" evidence="4">
    <location>
        <begin position="179"/>
        <end position="254"/>
    </location>
</feature>
<keyword evidence="1" id="KW-0949">S-adenosyl-L-methionine</keyword>
<accession>A0A285NZU4</accession>
<gene>
    <name evidence="5" type="ORF">SAMN06265353_0638</name>
</gene>
<reference evidence="6" key="1">
    <citation type="submission" date="2017-09" db="EMBL/GenBank/DDBJ databases">
        <authorList>
            <person name="Varghese N."/>
            <person name="Submissions S."/>
        </authorList>
    </citation>
    <scope>NUCLEOTIDE SEQUENCE [LARGE SCALE GENOMIC DNA]</scope>
    <source>
        <strain evidence="6">DSM 2913</strain>
    </source>
</reference>
<dbReference type="Gene3D" id="3.40.50.10790">
    <property type="entry name" value="S-adenosyl-l-methionine hydroxide adenosyltransferase, N-terminal"/>
    <property type="match status" value="1"/>
</dbReference>
<keyword evidence="6" id="KW-1185">Reference proteome</keyword>
<dbReference type="InterPro" id="IPR002747">
    <property type="entry name" value="SAM_OH_AdoTrfase"/>
</dbReference>
<dbReference type="PIRSF" id="PIRSF006779">
    <property type="entry name" value="UCP006779"/>
    <property type="match status" value="1"/>
</dbReference>
<evidence type="ECO:0000313" key="6">
    <source>
        <dbReference type="Proteomes" id="UP000218627"/>
    </source>
</evidence>
<dbReference type="SUPFAM" id="SSF101852">
    <property type="entry name" value="Bacterial fluorinating enzyme, C-terminal domain"/>
    <property type="match status" value="1"/>
</dbReference>
<dbReference type="InterPro" id="IPR046469">
    <property type="entry name" value="SAM_HAT_N"/>
</dbReference>
<name>A0A285NZU4_9AQUI</name>
<dbReference type="PANTHER" id="PTHR35092">
    <property type="entry name" value="CHLORINASE MJ1651"/>
    <property type="match status" value="1"/>
</dbReference>
<dbReference type="InterPro" id="IPR023228">
    <property type="entry name" value="SAM_OH_AdoTrfase_N_sf"/>
</dbReference>
<protein>
    <recommendedName>
        <fullName evidence="7">Adenosyl-chloride synthase</fullName>
    </recommendedName>
</protein>
<dbReference type="Proteomes" id="UP000218627">
    <property type="component" value="Unassembled WGS sequence"/>
</dbReference>
<dbReference type="PANTHER" id="PTHR35092:SF1">
    <property type="entry name" value="CHLORINASE MJ1651"/>
    <property type="match status" value="1"/>
</dbReference>
<feature type="domain" description="S-adenosyl-l-methionine hydroxide adenosyltransferase N-terminal" evidence="3">
    <location>
        <begin position="13"/>
        <end position="156"/>
    </location>
</feature>
<dbReference type="Pfam" id="PF20257">
    <property type="entry name" value="SAM_HAT_C"/>
    <property type="match status" value="1"/>
</dbReference>
<dbReference type="Pfam" id="PF01887">
    <property type="entry name" value="SAM_HAT_N"/>
    <property type="match status" value="1"/>
</dbReference>
<proteinExistence type="inferred from homology"/>
<evidence type="ECO:0000256" key="2">
    <source>
        <dbReference type="ARBA" id="ARBA00024035"/>
    </source>
</evidence>
<evidence type="ECO:0008006" key="7">
    <source>
        <dbReference type="Google" id="ProtNLM"/>
    </source>
</evidence>
<comment type="similarity">
    <text evidence="2">Belongs to the SAM hydrolase / SAM-dependent halogenase family.</text>
</comment>
<evidence type="ECO:0000313" key="5">
    <source>
        <dbReference type="EMBL" id="SNZ13151.1"/>
    </source>
</evidence>
<evidence type="ECO:0000259" key="3">
    <source>
        <dbReference type="Pfam" id="PF01887"/>
    </source>
</evidence>
<dbReference type="Gene3D" id="2.40.30.90">
    <property type="entry name" value="Bacterial fluorinating enzyme like"/>
    <property type="match status" value="1"/>
</dbReference>